<dbReference type="PANTHER" id="PTHR22617">
    <property type="entry name" value="CHEMOTAXIS SENSOR HISTIDINE KINASE-RELATED"/>
    <property type="match status" value="1"/>
</dbReference>
<dbReference type="InterPro" id="IPR036061">
    <property type="entry name" value="CheW-like_dom_sf"/>
</dbReference>
<evidence type="ECO:0000259" key="1">
    <source>
        <dbReference type="PROSITE" id="PS50851"/>
    </source>
</evidence>
<dbReference type="SMART" id="SM00260">
    <property type="entry name" value="CheW"/>
    <property type="match status" value="1"/>
</dbReference>
<dbReference type="AlphaFoldDB" id="A0A1I4BU87"/>
<proteinExistence type="predicted"/>
<evidence type="ECO:0000313" key="2">
    <source>
        <dbReference type="EMBL" id="SFK71491.1"/>
    </source>
</evidence>
<dbReference type="Pfam" id="PF01584">
    <property type="entry name" value="CheW"/>
    <property type="match status" value="1"/>
</dbReference>
<dbReference type="PROSITE" id="PS50851">
    <property type="entry name" value="CHEW"/>
    <property type="match status" value="1"/>
</dbReference>
<sequence>MDIKEKQEGAHNIKEAKDTGTTEMPAMSATVLGLSIGDDRYLVHMKEISEVIQVPEIVSVPLTQSWFLGIINVHGNLYGITDLGVYLGAEPEPFGLKSRILLVSSNYKINSGFIVRNILGIRNLSEFALDQTADTKLPTGVSHVYNDKESRQWYELDLRIFIREKRFLEISR</sequence>
<protein>
    <submittedName>
        <fullName evidence="2">CheW protein</fullName>
    </submittedName>
</protein>
<dbReference type="GO" id="GO:0005829">
    <property type="term" value="C:cytosol"/>
    <property type="evidence" value="ECO:0007669"/>
    <property type="project" value="TreeGrafter"/>
</dbReference>
<name>A0A1I4BU87_9PROT</name>
<accession>A0A1I4BU87</accession>
<dbReference type="PANTHER" id="PTHR22617:SF43">
    <property type="entry name" value="PROTEIN PILI"/>
    <property type="match status" value="1"/>
</dbReference>
<dbReference type="GO" id="GO:0006935">
    <property type="term" value="P:chemotaxis"/>
    <property type="evidence" value="ECO:0007669"/>
    <property type="project" value="InterPro"/>
</dbReference>
<dbReference type="InterPro" id="IPR039315">
    <property type="entry name" value="CheW"/>
</dbReference>
<organism evidence="2 3">
    <name type="scientific">Nitrosomonas aestuarii</name>
    <dbReference type="NCBI Taxonomy" id="52441"/>
    <lineage>
        <taxon>Bacteria</taxon>
        <taxon>Pseudomonadati</taxon>
        <taxon>Pseudomonadota</taxon>
        <taxon>Betaproteobacteria</taxon>
        <taxon>Nitrosomonadales</taxon>
        <taxon>Nitrosomonadaceae</taxon>
        <taxon>Nitrosomonas</taxon>
    </lineage>
</organism>
<dbReference type="InterPro" id="IPR002545">
    <property type="entry name" value="CheW-lke_dom"/>
</dbReference>
<dbReference type="Proteomes" id="UP000199533">
    <property type="component" value="Unassembled WGS sequence"/>
</dbReference>
<feature type="domain" description="CheW-like" evidence="1">
    <location>
        <begin position="28"/>
        <end position="167"/>
    </location>
</feature>
<evidence type="ECO:0000313" key="3">
    <source>
        <dbReference type="Proteomes" id="UP000199533"/>
    </source>
</evidence>
<dbReference type="EMBL" id="FOSP01000013">
    <property type="protein sequence ID" value="SFK71491.1"/>
    <property type="molecule type" value="Genomic_DNA"/>
</dbReference>
<reference evidence="3" key="1">
    <citation type="submission" date="2016-10" db="EMBL/GenBank/DDBJ databases">
        <authorList>
            <person name="Varghese N."/>
            <person name="Submissions S."/>
        </authorList>
    </citation>
    <scope>NUCLEOTIDE SEQUENCE [LARGE SCALE GENOMIC DNA]</scope>
    <source>
        <strain evidence="3">Nm69</strain>
    </source>
</reference>
<dbReference type="STRING" id="52441.SAMN05216302_101336"/>
<dbReference type="Gene3D" id="2.30.30.40">
    <property type="entry name" value="SH3 Domains"/>
    <property type="match status" value="1"/>
</dbReference>
<dbReference type="GO" id="GO:0007165">
    <property type="term" value="P:signal transduction"/>
    <property type="evidence" value="ECO:0007669"/>
    <property type="project" value="InterPro"/>
</dbReference>
<dbReference type="RefSeq" id="WP_090699535.1">
    <property type="nucleotide sequence ID" value="NZ_FOSP01000013.1"/>
</dbReference>
<gene>
    <name evidence="2" type="ORF">SAMN05216302_101336</name>
</gene>
<dbReference type="Gene3D" id="2.40.50.180">
    <property type="entry name" value="CheA-289, Domain 4"/>
    <property type="match status" value="1"/>
</dbReference>
<dbReference type="SUPFAM" id="SSF50341">
    <property type="entry name" value="CheW-like"/>
    <property type="match status" value="1"/>
</dbReference>
<keyword evidence="3" id="KW-1185">Reference proteome</keyword>
<dbReference type="OrthoDB" id="5298045at2"/>